<feature type="signal peptide" evidence="9">
    <location>
        <begin position="1"/>
        <end position="21"/>
    </location>
</feature>
<dbReference type="Proteomes" id="UP001501231">
    <property type="component" value="Unassembled WGS sequence"/>
</dbReference>
<gene>
    <name evidence="10" type="ORF">GCM10010191_67770</name>
</gene>
<feature type="region of interest" description="Disordered" evidence="8">
    <location>
        <begin position="20"/>
        <end position="70"/>
    </location>
</feature>
<evidence type="ECO:0000256" key="1">
    <source>
        <dbReference type="ARBA" id="ARBA00004613"/>
    </source>
</evidence>
<feature type="chain" id="PRO_5045281603" description="Polyhydroxybutyrate depolymerase" evidence="9">
    <location>
        <begin position="22"/>
        <end position="350"/>
    </location>
</feature>
<evidence type="ECO:0000256" key="8">
    <source>
        <dbReference type="SAM" id="MobiDB-lite"/>
    </source>
</evidence>
<evidence type="ECO:0000256" key="2">
    <source>
        <dbReference type="ARBA" id="ARBA00022525"/>
    </source>
</evidence>
<evidence type="ECO:0000256" key="5">
    <source>
        <dbReference type="ARBA" id="ARBA00022801"/>
    </source>
</evidence>
<keyword evidence="3" id="KW-0858">Xylan degradation</keyword>
<comment type="subcellular location">
    <subcellularLocation>
        <location evidence="1">Secreted</location>
    </subcellularLocation>
</comment>
<keyword evidence="5" id="KW-0378">Hydrolase</keyword>
<protein>
    <recommendedName>
        <fullName evidence="12">Polyhydroxybutyrate depolymerase</fullName>
    </recommendedName>
</protein>
<dbReference type="PROSITE" id="PS51257">
    <property type="entry name" value="PROKAR_LIPOPROTEIN"/>
    <property type="match status" value="1"/>
</dbReference>
<evidence type="ECO:0000313" key="10">
    <source>
        <dbReference type="EMBL" id="GAA2441929.1"/>
    </source>
</evidence>
<keyword evidence="4 9" id="KW-0732">Signal</keyword>
<keyword evidence="7" id="KW-0624">Polysaccharide degradation</keyword>
<dbReference type="PANTHER" id="PTHR38050">
    <property type="match status" value="1"/>
</dbReference>
<dbReference type="EMBL" id="BAAARW010000026">
    <property type="protein sequence ID" value="GAA2441929.1"/>
    <property type="molecule type" value="Genomic_DNA"/>
</dbReference>
<reference evidence="11" key="1">
    <citation type="journal article" date="2019" name="Int. J. Syst. Evol. Microbiol.">
        <title>The Global Catalogue of Microorganisms (GCM) 10K type strain sequencing project: providing services to taxonomists for standard genome sequencing and annotation.</title>
        <authorList>
            <consortium name="The Broad Institute Genomics Platform"/>
            <consortium name="The Broad Institute Genome Sequencing Center for Infectious Disease"/>
            <person name="Wu L."/>
            <person name="Ma J."/>
        </authorList>
    </citation>
    <scope>NUCLEOTIDE SEQUENCE [LARGE SCALE GENOMIC DNA]</scope>
    <source>
        <strain evidence="11">JCM 3325</strain>
    </source>
</reference>
<accession>A0ABP5X1W4</accession>
<dbReference type="RefSeq" id="WP_344594533.1">
    <property type="nucleotide sequence ID" value="NZ_BAAARW010000026.1"/>
</dbReference>
<proteinExistence type="predicted"/>
<dbReference type="Gene3D" id="3.40.50.1820">
    <property type="entry name" value="alpha/beta hydrolase"/>
    <property type="match status" value="1"/>
</dbReference>
<evidence type="ECO:0000256" key="3">
    <source>
        <dbReference type="ARBA" id="ARBA00022651"/>
    </source>
</evidence>
<keyword evidence="6" id="KW-0119">Carbohydrate metabolism</keyword>
<evidence type="ECO:0000313" key="11">
    <source>
        <dbReference type="Proteomes" id="UP001501231"/>
    </source>
</evidence>
<evidence type="ECO:0008006" key="12">
    <source>
        <dbReference type="Google" id="ProtNLM"/>
    </source>
</evidence>
<dbReference type="InterPro" id="IPR043595">
    <property type="entry name" value="FaeB/C/D"/>
</dbReference>
<evidence type="ECO:0000256" key="4">
    <source>
        <dbReference type="ARBA" id="ARBA00022729"/>
    </source>
</evidence>
<keyword evidence="11" id="KW-1185">Reference proteome</keyword>
<name>A0ABP5X1W4_9ACTN</name>
<evidence type="ECO:0000256" key="9">
    <source>
        <dbReference type="SAM" id="SignalP"/>
    </source>
</evidence>
<sequence>MRRPPAAALALAALALSGCTALPGGSDERTERGAGRATAPPPSAPAGRRTVPSTGCRTPAPPSATGPLTFGGRSYLLKQPNGNGRTPAPLILDLHGLHSNAFQQAVYSQMANVGSARGFIVVEPDSAPGRQGWKLPGMHDGSADVAYMGRLLDHLESTLCVDRSREFATGFSNGAGLSTALVCGLNGRLAGVAPIAGLNLARPCAGARPTTIVAFHGTADRIIPYQGGEPFGGNRGQIPLWMRPIDGAFDLPPVTELAAQWARVLGCGTGSVRAVPGGREVTQLSHPGCKGGVRLDLYTVAGGGHTWPGTLPLGLGRTTAQINATTTILDAFSRTPPSATPVPSRAAGRD</sequence>
<keyword evidence="2" id="KW-0964">Secreted</keyword>
<evidence type="ECO:0000256" key="6">
    <source>
        <dbReference type="ARBA" id="ARBA00023277"/>
    </source>
</evidence>
<organism evidence="10 11">
    <name type="scientific">Actinomadura vinacea</name>
    <dbReference type="NCBI Taxonomy" id="115336"/>
    <lineage>
        <taxon>Bacteria</taxon>
        <taxon>Bacillati</taxon>
        <taxon>Actinomycetota</taxon>
        <taxon>Actinomycetes</taxon>
        <taxon>Streptosporangiales</taxon>
        <taxon>Thermomonosporaceae</taxon>
        <taxon>Actinomadura</taxon>
    </lineage>
</organism>
<evidence type="ECO:0000256" key="7">
    <source>
        <dbReference type="ARBA" id="ARBA00023326"/>
    </source>
</evidence>
<dbReference type="SUPFAM" id="SSF53474">
    <property type="entry name" value="alpha/beta-Hydrolases"/>
    <property type="match status" value="1"/>
</dbReference>
<dbReference type="InterPro" id="IPR029058">
    <property type="entry name" value="AB_hydrolase_fold"/>
</dbReference>
<comment type="caution">
    <text evidence="10">The sequence shown here is derived from an EMBL/GenBank/DDBJ whole genome shotgun (WGS) entry which is preliminary data.</text>
</comment>
<dbReference type="PANTHER" id="PTHR38050:SF2">
    <property type="entry name" value="FERULOYL ESTERASE C-RELATED"/>
    <property type="match status" value="1"/>
</dbReference>